<evidence type="ECO:0000313" key="5">
    <source>
        <dbReference type="Proteomes" id="UP000376505"/>
    </source>
</evidence>
<sequence>MNNELIDAQNSYEVANFDEEKLRTMQQTIAKNSTSQEFELFVQVCKNSGLNPFLNHVYFIKYGTQMNIQISVEGVEYLARRSEGYKGIDVQLVHEKDEIRFGRNEQGVMTVTKHEFGFPRGKVTGGYAIARKENFPDFVVVMDVEEVEHMKNGNNKATWCKYFNDMFKKHLIKRAAKTQFGIEIGEDEMLPSNGIENEQEYNPGQRKDITPAQKTIETDEENTVTEEDVKATQWEIIKEKLETYNLERTYLSDLIDSKFNVKPDELSVQNLVALTKIIDLEQKDLSQGVQPKEADLFDLELQE</sequence>
<gene>
    <name evidence="2" type="ORF">EXZ73_15225</name>
    <name evidence="3" type="ORF">GJW51_14055</name>
    <name evidence="1" type="ORF">UI29_00015</name>
</gene>
<dbReference type="Proteomes" id="UP000376505">
    <property type="component" value="Unassembled WGS sequence"/>
</dbReference>
<evidence type="ECO:0000313" key="3">
    <source>
        <dbReference type="EMBL" id="EDN9837790.1"/>
    </source>
</evidence>
<dbReference type="GO" id="GO:0006259">
    <property type="term" value="P:DNA metabolic process"/>
    <property type="evidence" value="ECO:0007669"/>
    <property type="project" value="InterPro"/>
</dbReference>
<dbReference type="Proteomes" id="UP000467347">
    <property type="component" value="Unassembled WGS sequence"/>
</dbReference>
<evidence type="ECO:0000313" key="2">
    <source>
        <dbReference type="EMBL" id="EAD5775625.1"/>
    </source>
</evidence>
<dbReference type="AlphaFoldDB" id="A0A3T2IMI3"/>
<protein>
    <submittedName>
        <fullName evidence="2">Recombinase RecT</fullName>
    </submittedName>
</protein>
<dbReference type="EMBL" id="AAANYN010000037">
    <property type="protein sequence ID" value="EAD5775625.1"/>
    <property type="molecule type" value="Genomic_DNA"/>
</dbReference>
<reference evidence="2 5" key="1">
    <citation type="submission" date="2019-02" db="EMBL/GenBank/DDBJ databases">
        <authorList>
            <consortium name="GenomeTrakr: Next Generation Sequencing Network for Food Pathogen Tracability"/>
        </authorList>
    </citation>
    <scope>NUCLEOTIDE SEQUENCE [LARGE SCALE GENOMIC DNA]</scope>
    <source>
        <strain evidence="2 5">FSIS31901579</strain>
        <strain evidence="3 6">OSF101448</strain>
        <strain evidence="1 4">VA-WGS-00405</strain>
    </source>
</reference>
<organism evidence="2 5">
    <name type="scientific">Listeria monocytogenes</name>
    <dbReference type="NCBI Taxonomy" id="1639"/>
    <lineage>
        <taxon>Bacteria</taxon>
        <taxon>Bacillati</taxon>
        <taxon>Bacillota</taxon>
        <taxon>Bacilli</taxon>
        <taxon>Bacillales</taxon>
        <taxon>Listeriaceae</taxon>
        <taxon>Listeria</taxon>
    </lineage>
</organism>
<evidence type="ECO:0000313" key="1">
    <source>
        <dbReference type="EMBL" id="EAD3791152.1"/>
    </source>
</evidence>
<dbReference type="Pfam" id="PF03837">
    <property type="entry name" value="RecT"/>
    <property type="match status" value="1"/>
</dbReference>
<name>A0A3T2IMI3_LISMN</name>
<dbReference type="Proteomes" id="UP000345329">
    <property type="component" value="Unassembled WGS sequence"/>
</dbReference>
<dbReference type="GO" id="GO:0003677">
    <property type="term" value="F:DNA binding"/>
    <property type="evidence" value="ECO:0007669"/>
    <property type="project" value="InterPro"/>
</dbReference>
<evidence type="ECO:0000313" key="6">
    <source>
        <dbReference type="Proteomes" id="UP000467347"/>
    </source>
</evidence>
<dbReference type="InterPro" id="IPR018330">
    <property type="entry name" value="RecT_fam"/>
</dbReference>
<proteinExistence type="predicted"/>
<dbReference type="RefSeq" id="WP_069027551.1">
    <property type="nucleotide sequence ID" value="NZ_MDNB01000030.1"/>
</dbReference>
<dbReference type="EMBL" id="AAAMZD010000001">
    <property type="protein sequence ID" value="EAD3791152.1"/>
    <property type="molecule type" value="Genomic_DNA"/>
</dbReference>
<comment type="caution">
    <text evidence="2">The sequence shown here is derived from an EMBL/GenBank/DDBJ whole genome shotgun (WGS) entry which is preliminary data.</text>
</comment>
<accession>A0A3T2IMI3</accession>
<dbReference type="EMBL" id="AANDSR010000012">
    <property type="protein sequence ID" value="EDN9837790.1"/>
    <property type="molecule type" value="Genomic_DNA"/>
</dbReference>
<evidence type="ECO:0000313" key="4">
    <source>
        <dbReference type="Proteomes" id="UP000345329"/>
    </source>
</evidence>